<proteinExistence type="inferred from homology"/>
<comment type="caution">
    <text evidence="8">Lacks conserved residue(s) required for the propagation of feature annotation.</text>
</comment>
<dbReference type="GO" id="GO:1904047">
    <property type="term" value="F:S-adenosyl-L-methionine binding"/>
    <property type="evidence" value="ECO:0007669"/>
    <property type="project" value="UniProtKB-UniRule"/>
</dbReference>
<keyword evidence="2 8" id="KW-0949">S-adenosyl-L-methionine</keyword>
<evidence type="ECO:0000256" key="6">
    <source>
        <dbReference type="ARBA" id="ARBA00023014"/>
    </source>
</evidence>
<evidence type="ECO:0000256" key="5">
    <source>
        <dbReference type="ARBA" id="ARBA00023004"/>
    </source>
</evidence>
<dbReference type="GO" id="GO:0016840">
    <property type="term" value="F:carbon-nitrogen lyase activity"/>
    <property type="evidence" value="ECO:0007669"/>
    <property type="project" value="UniProtKB-UniRule"/>
</dbReference>
<keyword evidence="7 8" id="KW-0456">Lyase</keyword>
<dbReference type="GO" id="GO:0051539">
    <property type="term" value="F:4 iron, 4 sulfur cluster binding"/>
    <property type="evidence" value="ECO:0007669"/>
    <property type="project" value="UniProtKB-UniRule"/>
</dbReference>
<reference evidence="10 11" key="1">
    <citation type="submission" date="2016-08" db="EMBL/GenBank/DDBJ databases">
        <title>Novel Firmicute Genomes.</title>
        <authorList>
            <person name="Poppleton D.I."/>
            <person name="Gribaldo S."/>
        </authorList>
    </citation>
    <scope>NUCLEOTIDE SEQUENCE [LARGE SCALE GENOMIC DNA]</scope>
    <source>
        <strain evidence="10 11">RAOx-1</strain>
    </source>
</reference>
<keyword evidence="11" id="KW-1185">Reference proteome</keyword>
<dbReference type="Proteomes" id="UP000284219">
    <property type="component" value="Unassembled WGS sequence"/>
</dbReference>
<dbReference type="AlphaFoldDB" id="A0A419SLY1"/>
<protein>
    <recommendedName>
        <fullName evidence="8">7-carboxy-7-deazaguanine synthase</fullName>
        <shortName evidence="8">CDG synthase</shortName>
        <ecNumber evidence="8">4.3.99.3</ecNumber>
    </recommendedName>
    <alternativeName>
        <fullName evidence="8">Queuosine biosynthesis protein QueE</fullName>
    </alternativeName>
</protein>
<evidence type="ECO:0000256" key="3">
    <source>
        <dbReference type="ARBA" id="ARBA00022723"/>
    </source>
</evidence>
<dbReference type="PANTHER" id="PTHR42836">
    <property type="entry name" value="7-CARBOXY-7-DEAZAGUANINE SYNTHASE"/>
    <property type="match status" value="1"/>
</dbReference>
<comment type="cofactor">
    <cofactor evidence="8">
        <name>[4Fe-4S] cluster</name>
        <dbReference type="ChEBI" id="CHEBI:49883"/>
    </cofactor>
    <text evidence="8">Binds 1 [4Fe-4S] cluster. The cluster is coordinated with 3 cysteines and an exchangeable S-adenosyl-L-methionine.</text>
</comment>
<feature type="binding site" evidence="8">
    <location>
        <position position="48"/>
    </location>
    <ligand>
        <name>[4Fe-4S] cluster</name>
        <dbReference type="ChEBI" id="CHEBI:49883"/>
        <note>4Fe-4S-S-AdoMet</note>
    </ligand>
</feature>
<dbReference type="PANTHER" id="PTHR42836:SF1">
    <property type="entry name" value="7-CARBOXY-7-DEAZAGUANINE SYNTHASE"/>
    <property type="match status" value="1"/>
</dbReference>
<dbReference type="CDD" id="cd01335">
    <property type="entry name" value="Radical_SAM"/>
    <property type="match status" value="1"/>
</dbReference>
<comment type="cofactor">
    <cofactor evidence="8">
        <name>Mg(2+)</name>
        <dbReference type="ChEBI" id="CHEBI:18420"/>
    </cofactor>
</comment>
<dbReference type="EC" id="4.3.99.3" evidence="8"/>
<gene>
    <name evidence="8" type="primary">queE</name>
    <name evidence="10" type="ORF">BEP19_04545</name>
</gene>
<feature type="binding site" evidence="8">
    <location>
        <position position="37"/>
    </location>
    <ligand>
        <name>substrate</name>
    </ligand>
</feature>
<feature type="domain" description="Radical SAM core" evidence="9">
    <location>
        <begin position="28"/>
        <end position="233"/>
    </location>
</feature>
<dbReference type="UniPathway" id="UPA00391"/>
<dbReference type="InterPro" id="IPR024924">
    <property type="entry name" value="7-CO-7-deazaguanine_synth-like"/>
</dbReference>
<dbReference type="PIRSF" id="PIRSF000370">
    <property type="entry name" value="QueE"/>
    <property type="match status" value="1"/>
</dbReference>
<organism evidence="10 11">
    <name type="scientific">Ammoniphilus oxalaticus</name>
    <dbReference type="NCBI Taxonomy" id="66863"/>
    <lineage>
        <taxon>Bacteria</taxon>
        <taxon>Bacillati</taxon>
        <taxon>Bacillota</taxon>
        <taxon>Bacilli</taxon>
        <taxon>Bacillales</taxon>
        <taxon>Paenibacillaceae</taxon>
        <taxon>Aneurinibacillus group</taxon>
        <taxon>Ammoniphilus</taxon>
    </lineage>
</organism>
<evidence type="ECO:0000313" key="11">
    <source>
        <dbReference type="Proteomes" id="UP000284219"/>
    </source>
</evidence>
<evidence type="ECO:0000313" key="10">
    <source>
        <dbReference type="EMBL" id="RKD25093.1"/>
    </source>
</evidence>
<dbReference type="Gene3D" id="3.20.20.70">
    <property type="entry name" value="Aldolase class I"/>
    <property type="match status" value="1"/>
</dbReference>
<keyword evidence="6 8" id="KW-0411">Iron-sulfur</keyword>
<keyword evidence="5 8" id="KW-0408">Iron</keyword>
<comment type="similarity">
    <text evidence="8">Belongs to the radical SAM superfamily. 7-carboxy-7-deazaguanine synthase family.</text>
</comment>
<comment type="catalytic activity">
    <reaction evidence="8">
        <text>6-carboxy-5,6,7,8-tetrahydropterin + H(+) = 7-carboxy-7-carbaguanine + NH4(+)</text>
        <dbReference type="Rhea" id="RHEA:27974"/>
        <dbReference type="ChEBI" id="CHEBI:15378"/>
        <dbReference type="ChEBI" id="CHEBI:28938"/>
        <dbReference type="ChEBI" id="CHEBI:61032"/>
        <dbReference type="ChEBI" id="CHEBI:61036"/>
        <dbReference type="EC" id="4.3.99.3"/>
    </reaction>
</comment>
<feature type="binding site" evidence="8">
    <location>
        <position position="50"/>
    </location>
    <ligand>
        <name>Mg(2+)</name>
        <dbReference type="ChEBI" id="CHEBI:18420"/>
    </ligand>
</feature>
<dbReference type="InterPro" id="IPR007197">
    <property type="entry name" value="rSAM"/>
</dbReference>
<comment type="pathway">
    <text evidence="8">Purine metabolism; 7-cyano-7-deazaguanine biosynthesis.</text>
</comment>
<evidence type="ECO:0000256" key="2">
    <source>
        <dbReference type="ARBA" id="ARBA00022691"/>
    </source>
</evidence>
<dbReference type="GO" id="GO:0000287">
    <property type="term" value="F:magnesium ion binding"/>
    <property type="evidence" value="ECO:0007669"/>
    <property type="project" value="UniProtKB-UniRule"/>
</dbReference>
<keyword evidence="1 8" id="KW-0004">4Fe-4S</keyword>
<evidence type="ECO:0000256" key="7">
    <source>
        <dbReference type="ARBA" id="ARBA00023239"/>
    </source>
</evidence>
<keyword evidence="8" id="KW-0671">Queuosine biosynthesis</keyword>
<name>A0A419SLY1_9BACL</name>
<keyword evidence="4 8" id="KW-0460">Magnesium</keyword>
<dbReference type="SUPFAM" id="SSF102114">
    <property type="entry name" value="Radical SAM enzymes"/>
    <property type="match status" value="1"/>
</dbReference>
<evidence type="ECO:0000256" key="8">
    <source>
        <dbReference type="HAMAP-Rule" id="MF_00917"/>
    </source>
</evidence>
<evidence type="ECO:0000256" key="1">
    <source>
        <dbReference type="ARBA" id="ARBA00022485"/>
    </source>
</evidence>
<dbReference type="Pfam" id="PF04055">
    <property type="entry name" value="Radical_SAM"/>
    <property type="match status" value="1"/>
</dbReference>
<dbReference type="PROSITE" id="PS51918">
    <property type="entry name" value="RADICAL_SAM"/>
    <property type="match status" value="1"/>
</dbReference>
<comment type="caution">
    <text evidence="10">The sequence shown here is derived from an EMBL/GenBank/DDBJ whole genome shotgun (WGS) entry which is preliminary data.</text>
</comment>
<dbReference type="InterPro" id="IPR013785">
    <property type="entry name" value="Aldolase_TIM"/>
</dbReference>
<keyword evidence="3 8" id="KW-0479">Metal-binding</keyword>
<feature type="binding site" evidence="8">
    <location>
        <position position="85"/>
    </location>
    <ligand>
        <name>S-adenosyl-L-methionine</name>
        <dbReference type="ChEBI" id="CHEBI:59789"/>
    </ligand>
</feature>
<evidence type="ECO:0000259" key="9">
    <source>
        <dbReference type="PROSITE" id="PS51918"/>
    </source>
</evidence>
<comment type="subunit">
    <text evidence="8">Homodimer.</text>
</comment>
<dbReference type="InterPro" id="IPR058240">
    <property type="entry name" value="rSAM_sf"/>
</dbReference>
<dbReference type="EMBL" id="MCHY01000007">
    <property type="protein sequence ID" value="RKD25093.1"/>
    <property type="molecule type" value="Genomic_DNA"/>
</dbReference>
<feature type="binding site" evidence="8">
    <location>
        <position position="83"/>
    </location>
    <ligand>
        <name>substrate</name>
    </ligand>
</feature>
<comment type="function">
    <text evidence="8">Catalyzes the complex heterocyclic radical-mediated conversion of 6-carboxy-5,6,7,8-tetrahydropterin (CPH4) to 7-carboxy-7-deazaguanine (CDG), a step common to the biosynthetic pathways of all 7-deazapurine-containing compounds.</text>
</comment>
<feature type="binding site" evidence="8">
    <location>
        <position position="45"/>
    </location>
    <ligand>
        <name>[4Fe-4S] cluster</name>
        <dbReference type="ChEBI" id="CHEBI:49883"/>
        <note>4Fe-4S-S-AdoMet</note>
    </ligand>
</feature>
<dbReference type="GO" id="GO:0008616">
    <property type="term" value="P:tRNA queuosine(34) biosynthetic process"/>
    <property type="evidence" value="ECO:0007669"/>
    <property type="project" value="UniProtKB-UniRule"/>
</dbReference>
<comment type="cofactor">
    <cofactor evidence="8">
        <name>S-adenosyl-L-methionine</name>
        <dbReference type="ChEBI" id="CHEBI:59789"/>
    </cofactor>
    <text evidence="8">Binds 1 S-adenosyl-L-methionine per subunit.</text>
</comment>
<feature type="binding site" evidence="8">
    <location>
        <begin position="47"/>
        <end position="49"/>
    </location>
    <ligand>
        <name>S-adenosyl-L-methionine</name>
        <dbReference type="ChEBI" id="CHEBI:59789"/>
    </ligand>
</feature>
<dbReference type="SFLD" id="SFLDS00029">
    <property type="entry name" value="Radical_SAM"/>
    <property type="match status" value="1"/>
</dbReference>
<feature type="binding site" evidence="8">
    <location>
        <begin position="22"/>
        <end position="24"/>
    </location>
    <ligand>
        <name>substrate</name>
    </ligand>
</feature>
<dbReference type="HAMAP" id="MF_00917">
    <property type="entry name" value="QueE"/>
    <property type="match status" value="1"/>
</dbReference>
<accession>A0A419SLY1</accession>
<evidence type="ECO:0000256" key="4">
    <source>
        <dbReference type="ARBA" id="ARBA00022842"/>
    </source>
</evidence>
<sequence length="238" mass="27101">MDGRIMTKQSRVLPMVEIFQTVEGEGLKAGFPTTFVRLYNCNLRCKWCDTTYSYAPHQPEFYATIEEIVEQVVQLENPSICLTGGEPLMHGDKSAALIQALAEQPVIEEIHIETNGAIDLTPFCALRATNTDVREKVRFIMDVKLRSSGEKEAMVWENFPLLSGQDEIKFVIGDEREFKEAVEVIESYYEQGQLLFSPVWEQLAPAALVEMILASPYKRAKLSLQTHKYIWHPEQKGV</sequence>
<feature type="binding site" evidence="8">
    <location>
        <position position="41"/>
    </location>
    <ligand>
        <name>[4Fe-4S] cluster</name>
        <dbReference type="ChEBI" id="CHEBI:49883"/>
        <note>4Fe-4S-S-AdoMet</note>
    </ligand>
</feature>